<sequence length="139" mass="15812">MSFPIIRRDVLIFPDGRMDTENAASYVGLSVKTMATKRCDGTGPKFVKRGRVFYFKEDLDDWVNENGKLSSTAQAQKRRNLGIVAAQKGKKDFSNGNHDDWLNEDGKLRRTAQAQKRRNLEVETKQQAKGRFSNGKNDE</sequence>
<evidence type="ECO:0008006" key="4">
    <source>
        <dbReference type="Google" id="ProtNLM"/>
    </source>
</evidence>
<organism evidence="2 3">
    <name type="scientific">Nitrosospira multiformis</name>
    <dbReference type="NCBI Taxonomy" id="1231"/>
    <lineage>
        <taxon>Bacteria</taxon>
        <taxon>Pseudomonadati</taxon>
        <taxon>Pseudomonadota</taxon>
        <taxon>Betaproteobacteria</taxon>
        <taxon>Nitrosomonadales</taxon>
        <taxon>Nitrosomonadaceae</taxon>
        <taxon>Nitrosospira</taxon>
    </lineage>
</organism>
<dbReference type="AlphaFoldDB" id="A0A1H8P915"/>
<accession>A0A1H8P915</accession>
<protein>
    <recommendedName>
        <fullName evidence="4">Helix-turn-helix domain-containing protein</fullName>
    </recommendedName>
</protein>
<evidence type="ECO:0000256" key="1">
    <source>
        <dbReference type="SAM" id="MobiDB-lite"/>
    </source>
</evidence>
<evidence type="ECO:0000313" key="2">
    <source>
        <dbReference type="EMBL" id="SEO38336.1"/>
    </source>
</evidence>
<gene>
    <name evidence="2" type="ORF">SAMN05216404_11954</name>
</gene>
<reference evidence="2 3" key="1">
    <citation type="submission" date="2016-10" db="EMBL/GenBank/DDBJ databases">
        <authorList>
            <person name="de Groot N.N."/>
        </authorList>
    </citation>
    <scope>NUCLEOTIDE SEQUENCE [LARGE SCALE GENOMIC DNA]</scope>
    <source>
        <strain evidence="2 3">Nl18</strain>
    </source>
</reference>
<proteinExistence type="predicted"/>
<evidence type="ECO:0000313" key="3">
    <source>
        <dbReference type="Proteomes" id="UP000183898"/>
    </source>
</evidence>
<feature type="region of interest" description="Disordered" evidence="1">
    <location>
        <begin position="111"/>
        <end position="139"/>
    </location>
</feature>
<dbReference type="Proteomes" id="UP000183898">
    <property type="component" value="Unassembled WGS sequence"/>
</dbReference>
<dbReference type="EMBL" id="FOCT01000019">
    <property type="protein sequence ID" value="SEO38336.1"/>
    <property type="molecule type" value="Genomic_DNA"/>
</dbReference>
<name>A0A1H8P915_9PROT</name>